<name>A0A343LE77_9CAUD</name>
<dbReference type="GeneID" id="55605471"/>
<accession>A0A343LE77</accession>
<proteinExistence type="predicted"/>
<dbReference type="EMBL" id="MF974396">
    <property type="protein sequence ID" value="ATN94987.1"/>
    <property type="molecule type" value="Genomic_DNA"/>
</dbReference>
<evidence type="ECO:0000313" key="1">
    <source>
        <dbReference type="EMBL" id="ATN94987.1"/>
    </source>
</evidence>
<dbReference type="KEGG" id="vg:55605471"/>
<evidence type="ECO:0000313" key="2">
    <source>
        <dbReference type="Proteomes" id="UP000259602"/>
    </source>
</evidence>
<dbReference type="Proteomes" id="UP000259602">
    <property type="component" value="Segment"/>
</dbReference>
<dbReference type="RefSeq" id="YP_009835399.1">
    <property type="nucleotide sequence ID" value="NC_048678.1"/>
</dbReference>
<sequence>MTPLDKLIQQYERENPGETAYVNPPMNLDFSSKFTRWLASRPTCGKEQRKFLDEVEKLEYQQGLGYKYENEYVFLSKNFKQINLQKVIQGE</sequence>
<organism evidence="1 2">
    <name type="scientific">Leptospira phage LE3</name>
    <dbReference type="NCBI Taxonomy" id="2041382"/>
    <lineage>
        <taxon>Viruses</taxon>
        <taxon>Duplodnaviria</taxon>
        <taxon>Heunggongvirae</taxon>
        <taxon>Uroviricota</taxon>
        <taxon>Caudoviricetes</taxon>
        <taxon>Nylescharonvirus</taxon>
        <taxon>Nylescharonvirus LE3</taxon>
    </lineage>
</organism>
<reference evidence="1 2" key="1">
    <citation type="journal article" date="2018" name="Sci. Rep.">
        <title>Characterization of LE3 and LE4, the only lytic phages known to infect the spirochete Leptospira.</title>
        <authorList>
            <person name="Schiettekatte O."/>
            <person name="Vincent A.T."/>
            <person name="Malosse C."/>
            <person name="Lechat P."/>
            <person name="Chamot-Rooke J."/>
            <person name="Veyrier F.J."/>
            <person name="Picardeau M."/>
            <person name="Bourhy P."/>
        </authorList>
    </citation>
    <scope>NUCLEOTIDE SEQUENCE [LARGE SCALE GENOMIC DNA]</scope>
</reference>
<protein>
    <submittedName>
        <fullName evidence="1">Uncharacterized protein</fullName>
    </submittedName>
</protein>
<keyword evidence="2" id="KW-1185">Reference proteome</keyword>